<sequence>MTTLSRGLAIDIETFVDGDTLVEWPTTPRFWEVEKYAPFSSRSDMISKHHATFKNYMTAHPRAVILFNGGVDFAKMYKADIVAVVHVPFHHLRRNMESRVGEGNDSQPTDPKASDDAQRAYAQILPILRDFTAIREPGLYMAASGAGKSTHVKSMGSATPEPSLYPAYAFMKDAITNKVYEAYKNGVKLPIK</sequence>
<proteinExistence type="predicted"/>
<comment type="caution">
    <text evidence="2">The sequence shown here is derived from an EMBL/GenBank/DDBJ whole genome shotgun (WGS) entry which is preliminary data.</text>
</comment>
<name>A0A2V0RBT4_9ZZZZ</name>
<protein>
    <submittedName>
        <fullName evidence="2">Uncharacterized protein</fullName>
    </submittedName>
</protein>
<feature type="region of interest" description="Disordered" evidence="1">
    <location>
        <begin position="97"/>
        <end position="116"/>
    </location>
</feature>
<evidence type="ECO:0000256" key="1">
    <source>
        <dbReference type="SAM" id="MobiDB-lite"/>
    </source>
</evidence>
<accession>A0A2V0RBT4</accession>
<organism evidence="2">
    <name type="scientific">viral metagenome</name>
    <dbReference type="NCBI Taxonomy" id="1070528"/>
    <lineage>
        <taxon>unclassified sequences</taxon>
        <taxon>metagenomes</taxon>
        <taxon>organismal metagenomes</taxon>
    </lineage>
</organism>
<reference evidence="2" key="1">
    <citation type="submission" date="2017-04" db="EMBL/GenBank/DDBJ databases">
        <title>Unveiling RNA virosphere associated with marine microorganisms.</title>
        <authorList>
            <person name="Urayama S."/>
            <person name="Takaki Y."/>
            <person name="Nishi S."/>
            <person name="Yoshida Y."/>
            <person name="Deguchi S."/>
            <person name="Takai K."/>
            <person name="Nunoura T."/>
        </authorList>
    </citation>
    <scope>NUCLEOTIDE SEQUENCE</scope>
</reference>
<dbReference type="EMBL" id="BDQE01000112">
    <property type="protein sequence ID" value="GBH22816.1"/>
    <property type="molecule type" value="Genomic_RNA"/>
</dbReference>
<evidence type="ECO:0000313" key="2">
    <source>
        <dbReference type="EMBL" id="GBH22816.1"/>
    </source>
</evidence>
<dbReference type="AlphaFoldDB" id="A0A2V0RBT4"/>